<feature type="region of interest" description="Disordered" evidence="1">
    <location>
        <begin position="31"/>
        <end position="56"/>
    </location>
</feature>
<proteinExistence type="predicted"/>
<evidence type="ECO:0000313" key="3">
    <source>
        <dbReference type="Proteomes" id="UP000193380"/>
    </source>
</evidence>
<feature type="compositionally biased region" description="Basic and acidic residues" evidence="1">
    <location>
        <begin position="42"/>
        <end position="52"/>
    </location>
</feature>
<dbReference type="PaxDb" id="8022-A0A060WJZ4"/>
<name>A0A060WJZ4_ONCMY</name>
<reference evidence="2" key="1">
    <citation type="journal article" date="2014" name="Nat. Commun.">
        <title>The rainbow trout genome provides novel insights into evolution after whole-genome duplication in vertebrates.</title>
        <authorList>
            <person name="Berthelot C."/>
            <person name="Brunet F."/>
            <person name="Chalopin D."/>
            <person name="Juanchich A."/>
            <person name="Bernard M."/>
            <person name="Noel B."/>
            <person name="Bento P."/>
            <person name="Da Silva C."/>
            <person name="Labadie K."/>
            <person name="Alberti A."/>
            <person name="Aury J.M."/>
            <person name="Louis A."/>
            <person name="Dehais P."/>
            <person name="Bardou P."/>
            <person name="Montfort J."/>
            <person name="Klopp C."/>
            <person name="Cabau C."/>
            <person name="Gaspin C."/>
            <person name="Thorgaard G.H."/>
            <person name="Boussaha M."/>
            <person name="Quillet E."/>
            <person name="Guyomard R."/>
            <person name="Galiana D."/>
            <person name="Bobe J."/>
            <person name="Volff J.N."/>
            <person name="Genet C."/>
            <person name="Wincker P."/>
            <person name="Jaillon O."/>
            <person name="Roest Crollius H."/>
            <person name="Guiguen Y."/>
        </authorList>
    </citation>
    <scope>NUCLEOTIDE SEQUENCE [LARGE SCALE GENOMIC DNA]</scope>
</reference>
<evidence type="ECO:0000313" key="2">
    <source>
        <dbReference type="EMBL" id="CDQ67492.1"/>
    </source>
</evidence>
<protein>
    <submittedName>
        <fullName evidence="2">Uncharacterized protein</fullName>
    </submittedName>
</protein>
<reference evidence="2" key="2">
    <citation type="submission" date="2014-03" db="EMBL/GenBank/DDBJ databases">
        <authorList>
            <person name="Genoscope - CEA"/>
        </authorList>
    </citation>
    <scope>NUCLEOTIDE SEQUENCE</scope>
</reference>
<organism evidence="2 3">
    <name type="scientific">Oncorhynchus mykiss</name>
    <name type="common">Rainbow trout</name>
    <name type="synonym">Salmo gairdneri</name>
    <dbReference type="NCBI Taxonomy" id="8022"/>
    <lineage>
        <taxon>Eukaryota</taxon>
        <taxon>Metazoa</taxon>
        <taxon>Chordata</taxon>
        <taxon>Craniata</taxon>
        <taxon>Vertebrata</taxon>
        <taxon>Euteleostomi</taxon>
        <taxon>Actinopterygii</taxon>
        <taxon>Neopterygii</taxon>
        <taxon>Teleostei</taxon>
        <taxon>Protacanthopterygii</taxon>
        <taxon>Salmoniformes</taxon>
        <taxon>Salmonidae</taxon>
        <taxon>Salmoninae</taxon>
        <taxon>Oncorhynchus</taxon>
    </lineage>
</organism>
<sequence length="159" mass="17567">MCTQQTLFYLTIPGDYNEELSRALEAQSALSEWTDLSVPLSERTDQSDERLTPTKVSVSVVSGELKLISELDTDPEQPAATRVKEKTKKKFKAPSSPPPATSSDPDVPESSSTKRKTKAADSKPLTPSPRRGQSNKYKIIKYNLLALKSLHTWSSDLTV</sequence>
<feature type="region of interest" description="Disordered" evidence="1">
    <location>
        <begin position="69"/>
        <end position="137"/>
    </location>
</feature>
<dbReference type="Proteomes" id="UP000193380">
    <property type="component" value="Unassembled WGS sequence"/>
</dbReference>
<gene>
    <name evidence="2" type="ORF">GSONMT00010047001</name>
</gene>
<dbReference type="AlphaFoldDB" id="A0A060WJZ4"/>
<dbReference type="STRING" id="8022.A0A060WJZ4"/>
<accession>A0A060WJZ4</accession>
<evidence type="ECO:0000256" key="1">
    <source>
        <dbReference type="SAM" id="MobiDB-lite"/>
    </source>
</evidence>
<dbReference type="EMBL" id="FR904586">
    <property type="protein sequence ID" value="CDQ67492.1"/>
    <property type="molecule type" value="Genomic_DNA"/>
</dbReference>